<dbReference type="InterPro" id="IPR016025">
    <property type="entry name" value="Clathrin_H-chain_N"/>
</dbReference>
<reference evidence="1 2" key="1">
    <citation type="journal article" date="2021" name="BMC Genomics">
        <title>Datura genome reveals duplications of psychoactive alkaloid biosynthetic genes and high mutation rate following tissue culture.</title>
        <authorList>
            <person name="Rajewski A."/>
            <person name="Carter-House D."/>
            <person name="Stajich J."/>
            <person name="Litt A."/>
        </authorList>
    </citation>
    <scope>NUCLEOTIDE SEQUENCE [LARGE SCALE GENOMIC DNA]</scope>
    <source>
        <strain evidence="1">AR-01</strain>
    </source>
</reference>
<keyword evidence="2" id="KW-1185">Reference proteome</keyword>
<organism evidence="1 2">
    <name type="scientific">Datura stramonium</name>
    <name type="common">Jimsonweed</name>
    <name type="synonym">Common thornapple</name>
    <dbReference type="NCBI Taxonomy" id="4076"/>
    <lineage>
        <taxon>Eukaryota</taxon>
        <taxon>Viridiplantae</taxon>
        <taxon>Streptophyta</taxon>
        <taxon>Embryophyta</taxon>
        <taxon>Tracheophyta</taxon>
        <taxon>Spermatophyta</taxon>
        <taxon>Magnoliopsida</taxon>
        <taxon>eudicotyledons</taxon>
        <taxon>Gunneridae</taxon>
        <taxon>Pentapetalae</taxon>
        <taxon>asterids</taxon>
        <taxon>lamiids</taxon>
        <taxon>Solanales</taxon>
        <taxon>Solanaceae</taxon>
        <taxon>Solanoideae</taxon>
        <taxon>Datureae</taxon>
        <taxon>Datura</taxon>
    </lineage>
</organism>
<dbReference type="Gene3D" id="2.130.10.110">
    <property type="entry name" value="Clathrin heavy-chain terminal domain"/>
    <property type="match status" value="1"/>
</dbReference>
<proteinExistence type="predicted"/>
<comment type="caution">
    <text evidence="1">The sequence shown here is derived from an EMBL/GenBank/DDBJ whole genome shotgun (WGS) entry which is preliminary data.</text>
</comment>
<dbReference type="SUPFAM" id="SSF50989">
    <property type="entry name" value="Clathrin heavy-chain terminal domain"/>
    <property type="match status" value="1"/>
</dbReference>
<accession>A0ABS8STE9</accession>
<dbReference type="EMBL" id="JACEIK010000775">
    <property type="protein sequence ID" value="MCD7462055.1"/>
    <property type="molecule type" value="Genomic_DNA"/>
</dbReference>
<evidence type="ECO:0000313" key="2">
    <source>
        <dbReference type="Proteomes" id="UP000823775"/>
    </source>
</evidence>
<dbReference type="Proteomes" id="UP000823775">
    <property type="component" value="Unassembled WGS sequence"/>
</dbReference>
<gene>
    <name evidence="1" type="primary">CHC1_7</name>
    <name evidence="1" type="ORF">HAX54_047674</name>
</gene>
<sequence>MAAANAPITMKEALTLSSIGVNPQFITFTNVTMESDKLCSYESQFQNFGSKSSLPGTTQDHLQIFNIEAKQKMKSHQMPEQVVFWKWITPQILGIVTQTSVYHWPIEGDTEPIKMFDRAANLANNQIINCSL</sequence>
<evidence type="ECO:0000313" key="1">
    <source>
        <dbReference type="EMBL" id="MCD7462055.1"/>
    </source>
</evidence>
<dbReference type="PANTHER" id="PTHR10292:SF32">
    <property type="entry name" value="CLATHRIN HEAVY CHAIN 1-LIKE"/>
    <property type="match status" value="1"/>
</dbReference>
<name>A0ABS8STE9_DATST</name>
<protein>
    <submittedName>
        <fullName evidence="1">Clathrin heavy chain</fullName>
    </submittedName>
</protein>
<dbReference type="PANTHER" id="PTHR10292">
    <property type="entry name" value="CLATHRIN HEAVY CHAIN RELATED"/>
    <property type="match status" value="1"/>
</dbReference>